<accession>A0A2R5G2B0</accession>
<sequence>MRVPPKRPKSKSVPSEDWPGSAVATSVAQSMKDIPMAEEASREVRRAKRAGSQPLMVETRQRRHGSVSSSGSAWSMVSAEELSASARRSVARWLSQESAFRVRGLSDDVFIADLRDSMVLCSILEKLGWLLDADAAARVQAHDPFGTNGGDSRRGMSRAIRRENLAAFNTSIAEVTDMDHGYVATIEDLRAENLDAIILPFLIEFKDIVDEANGVTLGELTVSTPLSSSSAAAATAMAWEESSPAVSAAVHAASLRNDGANDDVTGAARKAAGAGELDPVTEEMELPRPSRTRRRRRPRTRARSHKGQLLSVDEEEVDEALSSFIGLVIFVCVMFFILTFLTDIIGLTDIGFASLLGLRRSQPPREDISWYADIKRSW</sequence>
<dbReference type="AlphaFoldDB" id="A0A2R5G2B0"/>
<dbReference type="Proteomes" id="UP000241890">
    <property type="component" value="Unassembled WGS sequence"/>
</dbReference>
<feature type="region of interest" description="Disordered" evidence="1">
    <location>
        <begin position="1"/>
        <end position="70"/>
    </location>
</feature>
<organism evidence="3 4">
    <name type="scientific">Hondaea fermentalgiana</name>
    <dbReference type="NCBI Taxonomy" id="2315210"/>
    <lineage>
        <taxon>Eukaryota</taxon>
        <taxon>Sar</taxon>
        <taxon>Stramenopiles</taxon>
        <taxon>Bigyra</taxon>
        <taxon>Labyrinthulomycetes</taxon>
        <taxon>Thraustochytrida</taxon>
        <taxon>Thraustochytriidae</taxon>
        <taxon>Hondaea</taxon>
    </lineage>
</organism>
<evidence type="ECO:0000313" key="3">
    <source>
        <dbReference type="EMBL" id="GBG24459.1"/>
    </source>
</evidence>
<keyword evidence="2" id="KW-0472">Membrane</keyword>
<keyword evidence="2" id="KW-0812">Transmembrane</keyword>
<keyword evidence="4" id="KW-1185">Reference proteome</keyword>
<evidence type="ECO:0000256" key="2">
    <source>
        <dbReference type="SAM" id="Phobius"/>
    </source>
</evidence>
<feature type="compositionally biased region" description="Basic residues" evidence="1">
    <location>
        <begin position="1"/>
        <end position="10"/>
    </location>
</feature>
<dbReference type="InParanoid" id="A0A2R5G2B0"/>
<gene>
    <name evidence="3" type="ORF">FCC1311_006772</name>
</gene>
<keyword evidence="2" id="KW-1133">Transmembrane helix</keyword>
<dbReference type="EMBL" id="BEYU01000006">
    <property type="protein sequence ID" value="GBG24459.1"/>
    <property type="molecule type" value="Genomic_DNA"/>
</dbReference>
<feature type="transmembrane region" description="Helical" evidence="2">
    <location>
        <begin position="324"/>
        <end position="356"/>
    </location>
</feature>
<protein>
    <submittedName>
        <fullName evidence="3">Uncharacterized protein</fullName>
    </submittedName>
</protein>
<reference evidence="3 4" key="1">
    <citation type="submission" date="2017-12" db="EMBL/GenBank/DDBJ databases">
        <title>Sequencing, de novo assembly and annotation of complete genome of a new Thraustochytrid species, strain FCC1311.</title>
        <authorList>
            <person name="Sedici K."/>
            <person name="Godart F."/>
            <person name="Aiese Cigliano R."/>
            <person name="Sanseverino W."/>
            <person name="Barakat M."/>
            <person name="Ortet P."/>
            <person name="Marechal E."/>
            <person name="Cagnac O."/>
            <person name="Amato A."/>
        </authorList>
    </citation>
    <scope>NUCLEOTIDE SEQUENCE [LARGE SCALE GENOMIC DNA]</scope>
</reference>
<feature type="region of interest" description="Disordered" evidence="1">
    <location>
        <begin position="271"/>
        <end position="309"/>
    </location>
</feature>
<comment type="caution">
    <text evidence="3">The sequence shown here is derived from an EMBL/GenBank/DDBJ whole genome shotgun (WGS) entry which is preliminary data.</text>
</comment>
<proteinExistence type="predicted"/>
<name>A0A2R5G2B0_9STRA</name>
<evidence type="ECO:0000313" key="4">
    <source>
        <dbReference type="Proteomes" id="UP000241890"/>
    </source>
</evidence>
<feature type="compositionally biased region" description="Basic residues" evidence="1">
    <location>
        <begin position="290"/>
        <end position="306"/>
    </location>
</feature>
<evidence type="ECO:0000256" key="1">
    <source>
        <dbReference type="SAM" id="MobiDB-lite"/>
    </source>
</evidence>